<feature type="transmembrane region" description="Helical" evidence="1">
    <location>
        <begin position="12"/>
        <end position="32"/>
    </location>
</feature>
<protein>
    <submittedName>
        <fullName evidence="2">Uncharacterized protein</fullName>
    </submittedName>
</protein>
<keyword evidence="3" id="KW-1185">Reference proteome</keyword>
<dbReference type="EMBL" id="CAKLDM010000002">
    <property type="protein sequence ID" value="CAH0539382.1"/>
    <property type="molecule type" value="Genomic_DNA"/>
</dbReference>
<proteinExistence type="predicted"/>
<keyword evidence="1" id="KW-1133">Transmembrane helix</keyword>
<sequence>MQHQEMIQPTNFGLISKTVLFAILGIFAVLFVI</sequence>
<evidence type="ECO:0000256" key="1">
    <source>
        <dbReference type="SAM" id="Phobius"/>
    </source>
</evidence>
<reference evidence="2" key="1">
    <citation type="submission" date="2021-11" db="EMBL/GenBank/DDBJ databases">
        <authorList>
            <person name="Rodrigo-Torres L."/>
            <person name="Arahal R. D."/>
            <person name="Lucena T."/>
        </authorList>
    </citation>
    <scope>NUCLEOTIDE SEQUENCE</scope>
    <source>
        <strain evidence="2">CECT 7928</strain>
    </source>
</reference>
<dbReference type="Proteomes" id="UP000838748">
    <property type="component" value="Unassembled WGS sequence"/>
</dbReference>
<keyword evidence="1" id="KW-0812">Transmembrane</keyword>
<organism evidence="2 3">
    <name type="scientific">Vibrio marisflavi CECT 7928</name>
    <dbReference type="NCBI Taxonomy" id="634439"/>
    <lineage>
        <taxon>Bacteria</taxon>
        <taxon>Pseudomonadati</taxon>
        <taxon>Pseudomonadota</taxon>
        <taxon>Gammaproteobacteria</taxon>
        <taxon>Vibrionales</taxon>
        <taxon>Vibrionaceae</taxon>
        <taxon>Vibrio</taxon>
    </lineage>
</organism>
<name>A0ABN8E3G1_9VIBR</name>
<accession>A0ABN8E3G1</accession>
<gene>
    <name evidence="2" type="ORF">VMF7928_02100</name>
</gene>
<evidence type="ECO:0000313" key="2">
    <source>
        <dbReference type="EMBL" id="CAH0539382.1"/>
    </source>
</evidence>
<keyword evidence="1" id="KW-0472">Membrane</keyword>
<comment type="caution">
    <text evidence="2">The sequence shown here is derived from an EMBL/GenBank/DDBJ whole genome shotgun (WGS) entry which is preliminary data.</text>
</comment>
<evidence type="ECO:0000313" key="3">
    <source>
        <dbReference type="Proteomes" id="UP000838748"/>
    </source>
</evidence>